<evidence type="ECO:0000313" key="4">
    <source>
        <dbReference type="Proteomes" id="UP000011134"/>
    </source>
</evidence>
<sequence>MFSSSLLSAKPASPAPAQTGSAKATPASSSESIDSSIDRNNSRSEDRFDKELQSASNSDKKVDRKSVDNKQDANKVDEEQKVKHKSQAQADDVKEKGPTSDSKVVDKSAPPESEAHVEDAETGKRLNEKGEKVSAQLLDEQNGQNSASQTDEEISELDSGKKQKIMNDGEELLNRLSASNKQLTQQAAASQEGKELPQAVSESGLVQNLTLQGQTKQAVKAEPELKTGKLTSVEMDGEYTDEQVEGLSQEQLAQVFAAPLAGQAAVNQDGSAENTDVQAGLAEQSAADSGEGSDAEPAFALGSTAAAVAAEVKNMQQPGDAMQAGSKLAEVKSAELSAGTQASADIPVDLKAKLDSVFATGTQQAANPVSGSVLGEAAATPLGAPLTQAQAAAQNQAVQSQAMNALTAGMMAAEGAAVDGEAAANGMAAGTAALAAAVDTAAPDNGATDAKAELQHSVSGLTTSHAQAAKAEAAQAAQAQSPLQLSKEQAGDQLAERLQMMMSKNLKHVDIRLDPPELGKLQIKLSLNQDQASVQFTVGNQQTRDLVEHAMPRLRELLSQQGLQLAQSSVQQDNSRQQFAGQSNQDAQGQQSGNGGQQGGGSSRHGDSGTGNAEPLDMYVSQSSDRVDYYA</sequence>
<dbReference type="CDD" id="cd17470">
    <property type="entry name" value="T3SS_Flik_C"/>
    <property type="match status" value="1"/>
</dbReference>
<dbReference type="InterPro" id="IPR021136">
    <property type="entry name" value="Flagellar_hook_control-like_C"/>
</dbReference>
<dbReference type="Pfam" id="PF02120">
    <property type="entry name" value="Flg_hook"/>
    <property type="match status" value="1"/>
</dbReference>
<dbReference type="PANTHER" id="PTHR37533">
    <property type="entry name" value="FLAGELLAR HOOK-LENGTH CONTROL PROTEIN"/>
    <property type="match status" value="1"/>
</dbReference>
<feature type="region of interest" description="Disordered" evidence="1">
    <location>
        <begin position="565"/>
        <end position="631"/>
    </location>
</feature>
<keyword evidence="3" id="KW-0966">Cell projection</keyword>
<feature type="compositionally biased region" description="Basic and acidic residues" evidence="1">
    <location>
        <begin position="36"/>
        <end position="81"/>
    </location>
</feature>
<dbReference type="PANTHER" id="PTHR37533:SF2">
    <property type="entry name" value="FLAGELLAR HOOK-LENGTH CONTROL PROTEIN"/>
    <property type="match status" value="1"/>
</dbReference>
<dbReference type="InterPro" id="IPR038610">
    <property type="entry name" value="FliK-like_C_sf"/>
</dbReference>
<dbReference type="RefSeq" id="WP_007466489.1">
    <property type="nucleotide sequence ID" value="NZ_AMZO01000020.1"/>
</dbReference>
<proteinExistence type="predicted"/>
<feature type="compositionally biased region" description="Basic and acidic residues" evidence="1">
    <location>
        <begin position="113"/>
        <end position="132"/>
    </location>
</feature>
<feature type="compositionally biased region" description="Polar residues" evidence="1">
    <location>
        <begin position="139"/>
        <end position="149"/>
    </location>
</feature>
<dbReference type="Gene3D" id="3.30.750.140">
    <property type="match status" value="1"/>
</dbReference>
<feature type="compositionally biased region" description="Polar residues" evidence="1">
    <location>
        <begin position="176"/>
        <end position="189"/>
    </location>
</feature>
<protein>
    <submittedName>
        <fullName evidence="3">Flagellar hook-length control protein FliK</fullName>
    </submittedName>
</protein>
<dbReference type="OrthoDB" id="1792985at2"/>
<dbReference type="EMBL" id="AMZO01000020">
    <property type="protein sequence ID" value="ELR65108.1"/>
    <property type="molecule type" value="Genomic_DNA"/>
</dbReference>
<organism evidence="3 4">
    <name type="scientific">Photobacterium marinum</name>
    <dbReference type="NCBI Taxonomy" id="1056511"/>
    <lineage>
        <taxon>Bacteria</taxon>
        <taxon>Pseudomonadati</taxon>
        <taxon>Pseudomonadota</taxon>
        <taxon>Gammaproteobacteria</taxon>
        <taxon>Vibrionales</taxon>
        <taxon>Vibrionaceae</taxon>
        <taxon>Photobacterium</taxon>
    </lineage>
</organism>
<feature type="compositionally biased region" description="Low complexity" evidence="1">
    <location>
        <begin position="1"/>
        <end position="17"/>
    </location>
</feature>
<evidence type="ECO:0000259" key="2">
    <source>
        <dbReference type="Pfam" id="PF02120"/>
    </source>
</evidence>
<gene>
    <name evidence="3" type="ORF">C942_01680</name>
</gene>
<feature type="region of interest" description="Disordered" evidence="1">
    <location>
        <begin position="267"/>
        <end position="297"/>
    </location>
</feature>
<feature type="region of interest" description="Disordered" evidence="1">
    <location>
        <begin position="1"/>
        <end position="241"/>
    </location>
</feature>
<feature type="compositionally biased region" description="Low complexity" evidence="1">
    <location>
        <begin position="581"/>
        <end position="591"/>
    </location>
</feature>
<feature type="compositionally biased region" description="Basic and acidic residues" evidence="1">
    <location>
        <begin position="158"/>
        <end position="167"/>
    </location>
</feature>
<feature type="compositionally biased region" description="Polar residues" evidence="1">
    <location>
        <begin position="267"/>
        <end position="277"/>
    </location>
</feature>
<dbReference type="Proteomes" id="UP000011134">
    <property type="component" value="Unassembled WGS sequence"/>
</dbReference>
<comment type="caution">
    <text evidence="3">The sequence shown here is derived from an EMBL/GenBank/DDBJ whole genome shotgun (WGS) entry which is preliminary data.</text>
</comment>
<feature type="compositionally biased region" description="Gly residues" evidence="1">
    <location>
        <begin position="592"/>
        <end position="603"/>
    </location>
</feature>
<evidence type="ECO:0000313" key="3">
    <source>
        <dbReference type="EMBL" id="ELR65108.1"/>
    </source>
</evidence>
<feature type="compositionally biased region" description="Polar residues" evidence="1">
    <location>
        <begin position="200"/>
        <end position="217"/>
    </location>
</feature>
<name>L8JA54_9GAMM</name>
<keyword evidence="3" id="KW-0282">Flagellum</keyword>
<keyword evidence="4" id="KW-1185">Reference proteome</keyword>
<reference evidence="3 4" key="1">
    <citation type="submission" date="2012-12" db="EMBL/GenBank/DDBJ databases">
        <title>Genome Assembly of Photobacterium sp. AK15.</title>
        <authorList>
            <person name="Khatri I."/>
            <person name="Vaidya B."/>
            <person name="Srinivas T.N.R."/>
            <person name="Subramanian S."/>
            <person name="Pinnaka A."/>
        </authorList>
    </citation>
    <scope>NUCLEOTIDE SEQUENCE [LARGE SCALE GENOMIC DNA]</scope>
    <source>
        <strain evidence="3 4">AK15</strain>
    </source>
</reference>
<feature type="domain" description="Flagellar hook-length control protein-like C-terminal" evidence="2">
    <location>
        <begin position="496"/>
        <end position="578"/>
    </location>
</feature>
<accession>L8JA54</accession>
<dbReference type="AlphaFoldDB" id="L8JA54"/>
<evidence type="ECO:0000256" key="1">
    <source>
        <dbReference type="SAM" id="MobiDB-lite"/>
    </source>
</evidence>
<feature type="compositionally biased region" description="Basic and acidic residues" evidence="1">
    <location>
        <begin position="91"/>
        <end position="106"/>
    </location>
</feature>
<dbReference type="PATRIC" id="fig|1056511.3.peg.2756"/>
<dbReference type="InterPro" id="IPR052563">
    <property type="entry name" value="FliK"/>
</dbReference>
<keyword evidence="3" id="KW-0969">Cilium</keyword>